<feature type="compositionally biased region" description="Acidic residues" evidence="1">
    <location>
        <begin position="47"/>
        <end position="71"/>
    </location>
</feature>
<feature type="compositionally biased region" description="Acidic residues" evidence="1">
    <location>
        <begin position="309"/>
        <end position="323"/>
    </location>
</feature>
<feature type="compositionally biased region" description="Basic and acidic residues" evidence="1">
    <location>
        <begin position="178"/>
        <end position="187"/>
    </location>
</feature>
<feature type="compositionally biased region" description="Basic and acidic residues" evidence="1">
    <location>
        <begin position="204"/>
        <end position="217"/>
    </location>
</feature>
<feature type="compositionally biased region" description="Basic and acidic residues" evidence="1">
    <location>
        <begin position="72"/>
        <end position="93"/>
    </location>
</feature>
<organism evidence="2 3">
    <name type="scientific">Triparma laevis f. longispina</name>
    <dbReference type="NCBI Taxonomy" id="1714387"/>
    <lineage>
        <taxon>Eukaryota</taxon>
        <taxon>Sar</taxon>
        <taxon>Stramenopiles</taxon>
        <taxon>Ochrophyta</taxon>
        <taxon>Bolidophyceae</taxon>
        <taxon>Parmales</taxon>
        <taxon>Triparmaceae</taxon>
        <taxon>Triparma</taxon>
    </lineage>
</organism>
<feature type="compositionally biased region" description="Basic and acidic residues" evidence="1">
    <location>
        <begin position="254"/>
        <end position="269"/>
    </location>
</feature>
<protein>
    <submittedName>
        <fullName evidence="2">Uncharacterized protein</fullName>
    </submittedName>
</protein>
<reference evidence="3" key="1">
    <citation type="journal article" date="2023" name="Commun. Biol.">
        <title>Genome analysis of Parmales, the sister group of diatoms, reveals the evolutionary specialization of diatoms from phago-mixotrophs to photoautotrophs.</title>
        <authorList>
            <person name="Ban H."/>
            <person name="Sato S."/>
            <person name="Yoshikawa S."/>
            <person name="Yamada K."/>
            <person name="Nakamura Y."/>
            <person name="Ichinomiya M."/>
            <person name="Sato N."/>
            <person name="Blanc-Mathieu R."/>
            <person name="Endo H."/>
            <person name="Kuwata A."/>
            <person name="Ogata H."/>
        </authorList>
    </citation>
    <scope>NUCLEOTIDE SEQUENCE [LARGE SCALE GENOMIC DNA]</scope>
    <source>
        <strain evidence="3">NIES 3700</strain>
    </source>
</reference>
<accession>A0A9W7C1L6</accession>
<keyword evidence="3" id="KW-1185">Reference proteome</keyword>
<feature type="compositionally biased region" description="Basic and acidic residues" evidence="1">
    <location>
        <begin position="18"/>
        <end position="46"/>
    </location>
</feature>
<feature type="compositionally biased region" description="Polar residues" evidence="1">
    <location>
        <begin position="188"/>
        <end position="198"/>
    </location>
</feature>
<dbReference type="Proteomes" id="UP001165122">
    <property type="component" value="Unassembled WGS sequence"/>
</dbReference>
<feature type="compositionally biased region" description="Acidic residues" evidence="1">
    <location>
        <begin position="167"/>
        <end position="177"/>
    </location>
</feature>
<dbReference type="EMBL" id="BRXW01000035">
    <property type="protein sequence ID" value="GMI01547.1"/>
    <property type="molecule type" value="Genomic_DNA"/>
</dbReference>
<feature type="compositionally biased region" description="Basic and acidic residues" evidence="1">
    <location>
        <begin position="1"/>
        <end position="10"/>
    </location>
</feature>
<evidence type="ECO:0000313" key="2">
    <source>
        <dbReference type="EMBL" id="GMI01547.1"/>
    </source>
</evidence>
<feature type="compositionally biased region" description="Basic and acidic residues" evidence="1">
    <location>
        <begin position="226"/>
        <end position="237"/>
    </location>
</feature>
<sequence length="369" mass="41518">MNTSVNHDDGYYAVDFDDGGKSERVKADRIIDSKEEGVTDGSKQESESENELDESESELADSESESDSSEDYIEHIHISKKTESKKTEAKEKNSSPQKKEKKKKIIQLSTTLSVDRLFSTKCKNKGFPVDWSINYDAGAKRWKLKAPDGKAFGALDAGRQYLSEINPEYEPEFEDEEDKKNYEEWKSNGRSPQKSTISPGAKRKTAEKFSKASDNKEAFTPAEILAPDKLRELRAAAEEVEMSPKKRGGNPSQSEDKRRGKEAEQEPSSKRAPPKKRGRPKKEAPSIAPSRPSRKRKLVSKPSLSADEVGSESESESESEDDDIFTKFKSKSSNDNEKVTNDTFRQTPRKKQPPKRKRGHDPSQSDDES</sequence>
<gene>
    <name evidence="2" type="ORF">TrLO_g10205</name>
</gene>
<proteinExistence type="predicted"/>
<feature type="compositionally biased region" description="Basic residues" evidence="1">
    <location>
        <begin position="347"/>
        <end position="359"/>
    </location>
</feature>
<dbReference type="AlphaFoldDB" id="A0A9W7C1L6"/>
<name>A0A9W7C1L6_9STRA</name>
<feature type="region of interest" description="Disordered" evidence="1">
    <location>
        <begin position="166"/>
        <end position="369"/>
    </location>
</feature>
<evidence type="ECO:0000256" key="1">
    <source>
        <dbReference type="SAM" id="MobiDB-lite"/>
    </source>
</evidence>
<comment type="caution">
    <text evidence="2">The sequence shown here is derived from an EMBL/GenBank/DDBJ whole genome shotgun (WGS) entry which is preliminary data.</text>
</comment>
<evidence type="ECO:0000313" key="3">
    <source>
        <dbReference type="Proteomes" id="UP001165122"/>
    </source>
</evidence>
<feature type="region of interest" description="Disordered" evidence="1">
    <location>
        <begin position="1"/>
        <end position="106"/>
    </location>
</feature>